<evidence type="ECO:0000256" key="2">
    <source>
        <dbReference type="ARBA" id="ARBA00022527"/>
    </source>
</evidence>
<proteinExistence type="inferred from homology"/>
<dbReference type="GeneID" id="100905441"/>
<keyword evidence="5 11" id="KW-0418">Kinase</keyword>
<dbReference type="GO" id="GO:0005524">
    <property type="term" value="F:ATP binding"/>
    <property type="evidence" value="ECO:0007669"/>
    <property type="project" value="UniProtKB-UniRule"/>
</dbReference>
<dbReference type="Pfam" id="PF07714">
    <property type="entry name" value="PK_Tyr_Ser-Thr"/>
    <property type="match status" value="1"/>
</dbReference>
<feature type="domain" description="Protein kinase" evidence="9">
    <location>
        <begin position="36"/>
        <end position="295"/>
    </location>
</feature>
<dbReference type="PANTHER" id="PTHR46716">
    <property type="entry name" value="MITOGEN-ACTIVATED PROTEIN KINASE KINASE KINASE 7"/>
    <property type="match status" value="1"/>
</dbReference>
<feature type="binding site" evidence="7">
    <location>
        <position position="68"/>
    </location>
    <ligand>
        <name>ATP</name>
        <dbReference type="ChEBI" id="CHEBI:30616"/>
    </ligand>
</feature>
<dbReference type="InterPro" id="IPR001245">
    <property type="entry name" value="Ser-Thr/Tyr_kinase_cat_dom"/>
</dbReference>
<reference evidence="11" key="1">
    <citation type="submission" date="2025-08" db="UniProtKB">
        <authorList>
            <consortium name="RefSeq"/>
        </authorList>
    </citation>
    <scope>IDENTIFICATION</scope>
</reference>
<evidence type="ECO:0000256" key="8">
    <source>
        <dbReference type="SAM" id="MobiDB-lite"/>
    </source>
</evidence>
<dbReference type="GO" id="GO:0019899">
    <property type="term" value="F:enzyme binding"/>
    <property type="evidence" value="ECO:0007669"/>
    <property type="project" value="UniProtKB-ARBA"/>
</dbReference>
<dbReference type="GO" id="GO:0006950">
    <property type="term" value="P:response to stress"/>
    <property type="evidence" value="ECO:0007669"/>
    <property type="project" value="UniProtKB-ARBA"/>
</dbReference>
<sequence>MDYNMGPVEDDEEDLVEALRILNPSVNIIELDNIELSHQPTLGSGSFGVVRKGTYRRPNGEVLDCAVKVIHSQSEIKAFKNEVTQLSRVSHENIVTVYGACIGRPCYLVMEYAAGGSLYNVLHNKPYTTHVQYTVAHALSWCLQCMRGIHYLHNLKPKPLVHRDLKPQNLLLVDGMLTLKICDFGTVCDLQTNMTNCKGSAAWMAPEVFSGVHYSEKCDIYSWGVIWWEVLSRQKPYEHFANAFQIMWAVNSSSRPPLLTNVPKVFSDLYQECWDQDPAKRPTSEQLLERLTRLFDLCDPSDLHELHCPIPLRSSTSSMDAHLVLDSLNAVNTPTATQRRPNNFILESFPILPRPILPVLSPDTPSTSRQTTPDMSSAGPTFPTHRRQLSGGLQGLGIIQKEVTAPRKSSWPTTPEVGDPYEDLGVQSHLLIDPRLQPLPPLNDCKESVSIYESHKLKCQWFYKQNHEIELLLRRTKDLDALLQVSREDPPERKIDIREKHQELFDEHRSLLQLKDILKKQLSELKSKHNTDESWEFVDISQR</sequence>
<evidence type="ECO:0000256" key="1">
    <source>
        <dbReference type="ARBA" id="ARBA00006529"/>
    </source>
</evidence>
<dbReference type="AlphaFoldDB" id="A0AAJ7SGE3"/>
<dbReference type="SUPFAM" id="SSF56112">
    <property type="entry name" value="Protein kinase-like (PK-like)"/>
    <property type="match status" value="1"/>
</dbReference>
<evidence type="ECO:0000256" key="7">
    <source>
        <dbReference type="PROSITE-ProRule" id="PRU10141"/>
    </source>
</evidence>
<dbReference type="Gene3D" id="3.30.200.20">
    <property type="entry name" value="Phosphorylase Kinase, domain 1"/>
    <property type="match status" value="1"/>
</dbReference>
<dbReference type="RefSeq" id="XP_028968197.1">
    <property type="nucleotide sequence ID" value="XM_029112364.1"/>
</dbReference>
<keyword evidence="6 7" id="KW-0067">ATP-binding</keyword>
<keyword evidence="2" id="KW-0723">Serine/threonine-protein kinase</keyword>
<dbReference type="GO" id="GO:0004709">
    <property type="term" value="F:MAP kinase kinase kinase activity"/>
    <property type="evidence" value="ECO:0007669"/>
    <property type="project" value="TreeGrafter"/>
</dbReference>
<dbReference type="Gene3D" id="1.10.510.10">
    <property type="entry name" value="Transferase(Phosphotransferase) domain 1"/>
    <property type="match status" value="1"/>
</dbReference>
<organism evidence="10 11">
    <name type="scientific">Galendromus occidentalis</name>
    <name type="common">western predatory mite</name>
    <dbReference type="NCBI Taxonomy" id="34638"/>
    <lineage>
        <taxon>Eukaryota</taxon>
        <taxon>Metazoa</taxon>
        <taxon>Ecdysozoa</taxon>
        <taxon>Arthropoda</taxon>
        <taxon>Chelicerata</taxon>
        <taxon>Arachnida</taxon>
        <taxon>Acari</taxon>
        <taxon>Parasitiformes</taxon>
        <taxon>Mesostigmata</taxon>
        <taxon>Gamasina</taxon>
        <taxon>Phytoseioidea</taxon>
        <taxon>Phytoseiidae</taxon>
        <taxon>Typhlodrominae</taxon>
        <taxon>Galendromus</taxon>
    </lineage>
</organism>
<dbReference type="InterPro" id="IPR017441">
    <property type="entry name" value="Protein_kinase_ATP_BS"/>
</dbReference>
<dbReference type="PANTHER" id="PTHR46716:SF1">
    <property type="entry name" value="MITOGEN-ACTIVATED PROTEIN KINASE KINASE KINASE 7"/>
    <property type="match status" value="1"/>
</dbReference>
<comment type="similarity">
    <text evidence="1">Belongs to the protein kinase superfamily. STE Ser/Thr protein kinase family. MAP kinase kinase kinase subfamily.</text>
</comment>
<dbReference type="SMART" id="SM00220">
    <property type="entry name" value="S_TKc"/>
    <property type="match status" value="1"/>
</dbReference>
<dbReference type="PRINTS" id="PR00109">
    <property type="entry name" value="TYRKINASE"/>
</dbReference>
<keyword evidence="3" id="KW-0808">Transferase</keyword>
<evidence type="ECO:0000256" key="5">
    <source>
        <dbReference type="ARBA" id="ARBA00022777"/>
    </source>
</evidence>
<evidence type="ECO:0000313" key="10">
    <source>
        <dbReference type="Proteomes" id="UP000694867"/>
    </source>
</evidence>
<accession>A0AAJ7SGE3</accession>
<evidence type="ECO:0000313" key="11">
    <source>
        <dbReference type="RefSeq" id="XP_028968197.1"/>
    </source>
</evidence>
<evidence type="ECO:0000256" key="4">
    <source>
        <dbReference type="ARBA" id="ARBA00022741"/>
    </source>
</evidence>
<dbReference type="InterPro" id="IPR011009">
    <property type="entry name" value="Kinase-like_dom_sf"/>
</dbReference>
<evidence type="ECO:0000256" key="3">
    <source>
        <dbReference type="ARBA" id="ARBA00022679"/>
    </source>
</evidence>
<feature type="region of interest" description="Disordered" evidence="8">
    <location>
        <begin position="362"/>
        <end position="381"/>
    </location>
</feature>
<dbReference type="InterPro" id="IPR000719">
    <property type="entry name" value="Prot_kinase_dom"/>
</dbReference>
<dbReference type="Proteomes" id="UP000694867">
    <property type="component" value="Unplaced"/>
</dbReference>
<keyword evidence="10" id="KW-1185">Reference proteome</keyword>
<dbReference type="GO" id="GO:0043123">
    <property type="term" value="P:positive regulation of canonical NF-kappaB signal transduction"/>
    <property type="evidence" value="ECO:0007669"/>
    <property type="project" value="TreeGrafter"/>
</dbReference>
<dbReference type="GO" id="GO:0006955">
    <property type="term" value="P:immune response"/>
    <property type="evidence" value="ECO:0007669"/>
    <property type="project" value="TreeGrafter"/>
</dbReference>
<dbReference type="PROSITE" id="PS00107">
    <property type="entry name" value="PROTEIN_KINASE_ATP"/>
    <property type="match status" value="1"/>
</dbReference>
<protein>
    <submittedName>
        <fullName evidence="11">Mitogen-activated protein kinase kinase kinase 7</fullName>
    </submittedName>
</protein>
<dbReference type="KEGG" id="goe:100905441"/>
<evidence type="ECO:0000259" key="9">
    <source>
        <dbReference type="PROSITE" id="PS50011"/>
    </source>
</evidence>
<dbReference type="GO" id="GO:0007254">
    <property type="term" value="P:JNK cascade"/>
    <property type="evidence" value="ECO:0007669"/>
    <property type="project" value="TreeGrafter"/>
</dbReference>
<feature type="compositionally biased region" description="Polar residues" evidence="8">
    <location>
        <begin position="363"/>
        <end position="379"/>
    </location>
</feature>
<name>A0AAJ7SGE3_9ACAR</name>
<dbReference type="PROSITE" id="PS00108">
    <property type="entry name" value="PROTEIN_KINASE_ST"/>
    <property type="match status" value="1"/>
</dbReference>
<gene>
    <name evidence="11" type="primary">LOC100905441</name>
</gene>
<dbReference type="PROSITE" id="PS50011">
    <property type="entry name" value="PROTEIN_KINASE_DOM"/>
    <property type="match status" value="1"/>
</dbReference>
<dbReference type="InterPro" id="IPR008271">
    <property type="entry name" value="Ser/Thr_kinase_AS"/>
</dbReference>
<evidence type="ECO:0000256" key="6">
    <source>
        <dbReference type="ARBA" id="ARBA00022840"/>
    </source>
</evidence>
<keyword evidence="4 7" id="KW-0547">Nucleotide-binding</keyword>